<reference evidence="7" key="1">
    <citation type="journal article" date="2017" name="bioRxiv">
        <title>Comparative analysis of the genomes of Stylophora pistillata and Acropora digitifera provides evidence for extensive differences between species of corals.</title>
        <authorList>
            <person name="Voolstra C.R."/>
            <person name="Li Y."/>
            <person name="Liew Y.J."/>
            <person name="Baumgarten S."/>
            <person name="Zoccola D."/>
            <person name="Flot J.-F."/>
            <person name="Tambutte S."/>
            <person name="Allemand D."/>
            <person name="Aranda M."/>
        </authorList>
    </citation>
    <scope>NUCLEOTIDE SEQUENCE [LARGE SCALE GENOMIC DNA]</scope>
</reference>
<dbReference type="PROSITE" id="PS50211">
    <property type="entry name" value="DENN"/>
    <property type="match status" value="1"/>
</dbReference>
<dbReference type="InterPro" id="IPR018798">
    <property type="entry name" value="MVB12A/B"/>
</dbReference>
<dbReference type="InterPro" id="IPR011990">
    <property type="entry name" value="TPR-like_helical_dom_sf"/>
</dbReference>
<dbReference type="Gene3D" id="2.100.10.50">
    <property type="match status" value="1"/>
</dbReference>
<dbReference type="Pfam" id="PF02141">
    <property type="entry name" value="DENN"/>
    <property type="match status" value="1"/>
</dbReference>
<dbReference type="Proteomes" id="UP000225706">
    <property type="component" value="Unassembled WGS sequence"/>
</dbReference>
<dbReference type="InterPro" id="IPR002885">
    <property type="entry name" value="PPR_rpt"/>
</dbReference>
<dbReference type="InterPro" id="IPR005112">
    <property type="entry name" value="dDENN_dom"/>
</dbReference>
<keyword evidence="7" id="KW-1185">Reference proteome</keyword>
<evidence type="ECO:0000313" key="6">
    <source>
        <dbReference type="EMBL" id="PFX26548.1"/>
    </source>
</evidence>
<evidence type="ECO:0000259" key="5">
    <source>
        <dbReference type="PROSITE" id="PS51498"/>
    </source>
</evidence>
<dbReference type="InterPro" id="IPR037516">
    <property type="entry name" value="Tripartite_DENN"/>
</dbReference>
<name>A0A2B4SD88_STYPI</name>
<dbReference type="InterPro" id="IPR023341">
    <property type="entry name" value="MABP"/>
</dbReference>
<proteinExistence type="predicted"/>
<evidence type="ECO:0000256" key="1">
    <source>
        <dbReference type="ARBA" id="ARBA00022658"/>
    </source>
</evidence>
<organism evidence="6 7">
    <name type="scientific">Stylophora pistillata</name>
    <name type="common">Smooth cauliflower coral</name>
    <dbReference type="NCBI Taxonomy" id="50429"/>
    <lineage>
        <taxon>Eukaryota</taxon>
        <taxon>Metazoa</taxon>
        <taxon>Cnidaria</taxon>
        <taxon>Anthozoa</taxon>
        <taxon>Hexacorallia</taxon>
        <taxon>Scleractinia</taxon>
        <taxon>Astrocoeniina</taxon>
        <taxon>Pocilloporidae</taxon>
        <taxon>Stylophora</taxon>
    </lineage>
</organism>
<dbReference type="SMART" id="SM00801">
    <property type="entry name" value="dDENN"/>
    <property type="match status" value="1"/>
</dbReference>
<dbReference type="InterPro" id="IPR005113">
    <property type="entry name" value="uDENN_dom"/>
</dbReference>
<dbReference type="SMART" id="SM00799">
    <property type="entry name" value="DENN"/>
    <property type="match status" value="1"/>
</dbReference>
<feature type="compositionally biased region" description="Polar residues" evidence="3">
    <location>
        <begin position="1210"/>
        <end position="1221"/>
    </location>
</feature>
<dbReference type="GO" id="GO:0032483">
    <property type="term" value="P:regulation of Rab protein signal transduction"/>
    <property type="evidence" value="ECO:0007669"/>
    <property type="project" value="TreeGrafter"/>
</dbReference>
<evidence type="ECO:0000256" key="2">
    <source>
        <dbReference type="PROSITE-ProRule" id="PRU00708"/>
    </source>
</evidence>
<dbReference type="GO" id="GO:0000813">
    <property type="term" value="C:ESCRT I complex"/>
    <property type="evidence" value="ECO:0007669"/>
    <property type="project" value="InterPro"/>
</dbReference>
<dbReference type="STRING" id="50429.A0A2B4SD88"/>
<dbReference type="InterPro" id="IPR043153">
    <property type="entry name" value="DENN_C"/>
</dbReference>
<feature type="region of interest" description="Disordered" evidence="3">
    <location>
        <begin position="883"/>
        <end position="998"/>
    </location>
</feature>
<protein>
    <submittedName>
        <fullName evidence="6">C-myc promoter-binding protein</fullName>
    </submittedName>
</protein>
<evidence type="ECO:0000259" key="4">
    <source>
        <dbReference type="PROSITE" id="PS50211"/>
    </source>
</evidence>
<dbReference type="Pfam" id="PF10240">
    <property type="entry name" value="DUF2464"/>
    <property type="match status" value="1"/>
</dbReference>
<dbReference type="Pfam" id="PF03456">
    <property type="entry name" value="uDENN"/>
    <property type="match status" value="1"/>
</dbReference>
<dbReference type="InterPro" id="IPR051696">
    <property type="entry name" value="DENN_Domain_GEFs"/>
</dbReference>
<evidence type="ECO:0000313" key="7">
    <source>
        <dbReference type="Proteomes" id="UP000225706"/>
    </source>
</evidence>
<dbReference type="GO" id="GO:0005085">
    <property type="term" value="F:guanyl-nucleotide exchange factor activity"/>
    <property type="evidence" value="ECO:0007669"/>
    <property type="project" value="UniProtKB-KW"/>
</dbReference>
<feature type="compositionally biased region" description="Low complexity" evidence="3">
    <location>
        <begin position="1190"/>
        <end position="1204"/>
    </location>
</feature>
<feature type="region of interest" description="Disordered" evidence="3">
    <location>
        <begin position="1128"/>
        <end position="1147"/>
    </location>
</feature>
<dbReference type="PROSITE" id="PS51375">
    <property type="entry name" value="PPR"/>
    <property type="match status" value="1"/>
</dbReference>
<dbReference type="PANTHER" id="PTHR12296:SF30">
    <property type="entry name" value="DENN DOMAIN-CONTAINING PROTEIN CRAG"/>
    <property type="match status" value="1"/>
</dbReference>
<dbReference type="NCBIfam" id="TIGR00756">
    <property type="entry name" value="PPR"/>
    <property type="match status" value="1"/>
</dbReference>
<gene>
    <name evidence="6" type="primary">DENND4A</name>
    <name evidence="6" type="ORF">AWC38_SpisGene8791</name>
</gene>
<feature type="repeat" description="PPR" evidence="2">
    <location>
        <begin position="799"/>
        <end position="833"/>
    </location>
</feature>
<dbReference type="PROSITE" id="PS51498">
    <property type="entry name" value="MABP"/>
    <property type="match status" value="1"/>
</dbReference>
<feature type="region of interest" description="Disordered" evidence="3">
    <location>
        <begin position="1167"/>
        <end position="1221"/>
    </location>
</feature>
<feature type="compositionally biased region" description="Polar residues" evidence="3">
    <location>
        <begin position="885"/>
        <end position="896"/>
    </location>
</feature>
<feature type="domain" description="UDENN" evidence="4">
    <location>
        <begin position="186"/>
        <end position="641"/>
    </location>
</feature>
<dbReference type="SMART" id="SM00800">
    <property type="entry name" value="uDENN"/>
    <property type="match status" value="1"/>
</dbReference>
<sequence>MVDPDKPQRVGDYFVVAGLGNGKSTQNAIHLDDDRHISEPITDVTVIFKSLGERPPKGYTCIDKTPAGFPADLNHGSIRQPSCYLCVRRGTDKPPLTDIGVLYEGKERLMAGCDFVTCTETGKSANVNNGGNRTFITYRRAPHRMAHSSLAVTEICVIIASKNEKPPHAFCLIDRNLNKGMVGSDVYLCYRKSLARPRSIMYPAEVLSRFPVEDYEGFPLPDTIPMFCLPQGAIIECWPENSQYPLPSFSTFVLTGASGQKIYGAAVTFFELLPEEQLTEARKKALKLDDDDENSEEGKRVAHTNKCMCVLSHWPFFEAFKKFLSQLYRISLSAQPLPIERYIAILMLDVPFPSPQRPRILVQTSMYDPFEISQLSHTPLPVSGASYIAMLRYLHSDNAMLLFYLVLTEHKILIHSLRPPLMTSIAEAITTLLFPFSWQCPYVPLCPLGLNDVLDAPCPFIVGIDSRYFDQYDPPDDVTCVDLDNNTISLENEVKGLSWKSLPKKPGKVLHERLNELLYQLYQLFRKEREAVDVDIVEPAIELAPLDHDTSYSRKRLQLEVAIQDAFLRFMATILKGYEAFLKPITSAPTQETCDLTSLFDLEGFLKSRPNAQSKFFQILSRTQMFSRFIEGRSFVSSQDSLLAFFDNCLEKLDQSPDCRLVEVDESVARGGQRTYVVTPPDVSNMDKGKLYTYPVFPVLNVDLMKPEKLSVHAQSVMTPPVSPVARRTKAERYQSVLMARRYAGSPISWAKCLLAHCYSLWFIHLPAYVKCHHNKAKVLHVALEILCKMKKKGVKLPDEVCYRVLMQLCGQYGHPALAVKVLFEMKNQGITPNAVTYGYYNRAVIEGKWPSNTTSSHMWNKLRNFFAAVYELQRLARLAKNNKGDSLSPTESNNDLDLLDTPRRATVKKSDRSRTPSREREKALSRERLLDLGDSNDGEGRRTPDREIKSRRERTISEMSSASGAADILNLSTNSLDGVPASTQRKRRSNGRTVSETSVLSAALNEGLQHSSLYVNANSEDSDPYEYTTRMLDDVIFGLPAGLQPDTALEAVLCSCNQCTKCGRYLYDEDILAGWTADESNLNTGCPYCHTQQVARLTVKIKDYRNCFSSHPSSELSSSINSFGSSELLPGNGEVEPTSGPLSNSVPSTIESNLIKFSSPTRPISAVAMSPPASNPVPIRGSHHRMRHSISAPSSANASPSGSLHGSPRTGSWFQRMRSSNSTCSHGSTWYVSRAPEERDNIMVTYLNPLVLRKELENMFENDGIDKLQSPEVVQTKPDIFWNLVWYFKRLELPSHLADHVLSTYPSNERADRFEERRSISGLGTQILVSTSWDGDREEYDTIPLYVQWNAPADQQGSLQDKGLTTRTVMQSVVAHIKINDVYSPTLMLLEERNRQKNINPNAKWSVYRELLYLSLTACGAENVDVDAFDKEYRRAYRRLLESKNHSDLLCLEDKSPQTRAVFCRRVFDTPALQPRLPKHLVNSLT</sequence>
<dbReference type="OrthoDB" id="75250at2759"/>
<dbReference type="Gene3D" id="1.25.40.10">
    <property type="entry name" value="Tetratricopeptide repeat domain"/>
    <property type="match status" value="1"/>
</dbReference>
<dbReference type="Pfam" id="PF03455">
    <property type="entry name" value="dDENN"/>
    <property type="match status" value="1"/>
</dbReference>
<feature type="compositionally biased region" description="Basic and acidic residues" evidence="3">
    <location>
        <begin position="901"/>
        <end position="932"/>
    </location>
</feature>
<feature type="domain" description="MABP" evidence="5">
    <location>
        <begin position="38"/>
        <end position="194"/>
    </location>
</feature>
<comment type="caution">
    <text evidence="6">The sequence shown here is derived from an EMBL/GenBank/DDBJ whole genome shotgun (WGS) entry which is preliminary data.</text>
</comment>
<dbReference type="InterPro" id="IPR001194">
    <property type="entry name" value="cDENN_dom"/>
</dbReference>
<dbReference type="Gene3D" id="3.40.50.11500">
    <property type="match status" value="1"/>
</dbReference>
<evidence type="ECO:0000256" key="3">
    <source>
        <dbReference type="SAM" id="MobiDB-lite"/>
    </source>
</evidence>
<dbReference type="EMBL" id="LSMT01000123">
    <property type="protein sequence ID" value="PFX26548.1"/>
    <property type="molecule type" value="Genomic_DNA"/>
</dbReference>
<accession>A0A2B4SD88</accession>
<dbReference type="Pfam" id="PF13041">
    <property type="entry name" value="PPR_2"/>
    <property type="match status" value="1"/>
</dbReference>
<feature type="compositionally biased region" description="Basic and acidic residues" evidence="3">
    <location>
        <begin position="939"/>
        <end position="957"/>
    </location>
</feature>
<keyword evidence="1" id="KW-0344">Guanine-nucleotide releasing factor</keyword>
<dbReference type="PANTHER" id="PTHR12296">
    <property type="entry name" value="DENN DOMAIN-CONTAINING PROTEIN 4"/>
    <property type="match status" value="1"/>
</dbReference>